<protein>
    <submittedName>
        <fullName evidence="13">Peptidase S8/S53 domain-containing protein</fullName>
    </submittedName>
</protein>
<dbReference type="PROSITE" id="PS00137">
    <property type="entry name" value="SUBTILASE_HIS"/>
    <property type="match status" value="1"/>
</dbReference>
<comment type="similarity">
    <text evidence="1 7 8">Belongs to the peptidase S8 family.</text>
</comment>
<dbReference type="InterPro" id="IPR022398">
    <property type="entry name" value="Peptidase_S8_His-AS"/>
</dbReference>
<dbReference type="InterPro" id="IPR015500">
    <property type="entry name" value="Peptidase_S8_subtilisin-rel"/>
</dbReference>
<dbReference type="PROSITE" id="PS00136">
    <property type="entry name" value="SUBTILASE_ASP"/>
    <property type="match status" value="1"/>
</dbReference>
<name>A0A9P8V891_9PEZI</name>
<dbReference type="Gene3D" id="3.40.50.200">
    <property type="entry name" value="Peptidase S8/S53 domain"/>
    <property type="match status" value="2"/>
</dbReference>
<keyword evidence="3 10" id="KW-0732">Signal</keyword>
<dbReference type="Pfam" id="PF06280">
    <property type="entry name" value="fn3_5"/>
    <property type="match status" value="1"/>
</dbReference>
<feature type="domain" description="C5a peptidase/Subtilisin-like protease SBT2-like Fn3-like" evidence="12">
    <location>
        <begin position="623"/>
        <end position="736"/>
    </location>
</feature>
<organism evidence="13 14">
    <name type="scientific">Plectosphaerella plurivora</name>
    <dbReference type="NCBI Taxonomy" id="936078"/>
    <lineage>
        <taxon>Eukaryota</taxon>
        <taxon>Fungi</taxon>
        <taxon>Dikarya</taxon>
        <taxon>Ascomycota</taxon>
        <taxon>Pezizomycotina</taxon>
        <taxon>Sordariomycetes</taxon>
        <taxon>Hypocreomycetidae</taxon>
        <taxon>Glomerellales</taxon>
        <taxon>Plectosphaerellaceae</taxon>
        <taxon>Plectosphaerella</taxon>
    </lineage>
</organism>
<evidence type="ECO:0000256" key="9">
    <source>
        <dbReference type="SAM" id="MobiDB-lite"/>
    </source>
</evidence>
<keyword evidence="5 7" id="KW-0720">Serine protease</keyword>
<comment type="caution">
    <text evidence="13">The sequence shown here is derived from an EMBL/GenBank/DDBJ whole genome shotgun (WGS) entry which is preliminary data.</text>
</comment>
<accession>A0A9P8V891</accession>
<dbReference type="InterPro" id="IPR010435">
    <property type="entry name" value="C5a/SBT2-like_Fn3"/>
</dbReference>
<evidence type="ECO:0000256" key="7">
    <source>
        <dbReference type="PROSITE-ProRule" id="PRU01240"/>
    </source>
</evidence>
<dbReference type="EMBL" id="JAGSXJ010000014">
    <property type="protein sequence ID" value="KAH6685806.1"/>
    <property type="molecule type" value="Genomic_DNA"/>
</dbReference>
<dbReference type="CDD" id="cd07489">
    <property type="entry name" value="Peptidases_S8_5"/>
    <property type="match status" value="1"/>
</dbReference>
<dbReference type="SUPFAM" id="SSF52743">
    <property type="entry name" value="Subtilisin-like"/>
    <property type="match status" value="1"/>
</dbReference>
<feature type="active site" description="Charge relay system" evidence="6 7">
    <location>
        <position position="541"/>
    </location>
</feature>
<reference evidence="13" key="1">
    <citation type="journal article" date="2021" name="Nat. Commun.">
        <title>Genetic determinants of endophytism in the Arabidopsis root mycobiome.</title>
        <authorList>
            <person name="Mesny F."/>
            <person name="Miyauchi S."/>
            <person name="Thiergart T."/>
            <person name="Pickel B."/>
            <person name="Atanasova L."/>
            <person name="Karlsson M."/>
            <person name="Huettel B."/>
            <person name="Barry K.W."/>
            <person name="Haridas S."/>
            <person name="Chen C."/>
            <person name="Bauer D."/>
            <person name="Andreopoulos W."/>
            <person name="Pangilinan J."/>
            <person name="LaButti K."/>
            <person name="Riley R."/>
            <person name="Lipzen A."/>
            <person name="Clum A."/>
            <person name="Drula E."/>
            <person name="Henrissat B."/>
            <person name="Kohler A."/>
            <person name="Grigoriev I.V."/>
            <person name="Martin F.M."/>
            <person name="Hacquard S."/>
        </authorList>
    </citation>
    <scope>NUCLEOTIDE SEQUENCE</scope>
    <source>
        <strain evidence="13">MPI-SDFR-AT-0117</strain>
    </source>
</reference>
<sequence length="1078" mass="115010">MARHLLLGAAAFLASHVSADRQGDPAFSVASQLEKLSSTTSGRFIIELSESGAGGKFRKRDGTIDTDDIVASVEAATGASAEPALTFDSGIFQGLSLKLATGNETESTALIEAIPGVARAWPAAIYTVPATVRGEAELRDDGLPLWTPHDMTGVAKAHADGNFGQGVTVAIVDTGIDYNHPALGGGFGPGFKVSGGYDFVGDDYNPELGTEPVPSDDPPMDCDGHGTHVAGTVASAHEFNLGVAPNATLRAYRVFGCFGGSAEDVIIAGLLRAYEEGADVISASLGSVQGFPYTPSSIVVSRLQAAGVFMSVAAGNSGLDGGPFFTSDLANGFDVTSVGSVANGKIVAYVAKARVSDGTTRDIMYIPGEGHDWPLEGVVGSHFYEDTTGMEVCDYTKKHPRVLQDRVALLRRGDCDWITMDMMLSTRVTWAFFYNQEGAPLEEPFRDVWPESARGIGAISYEDGMWLLEQHEKGLEITYEFFNEGRAVSIPGGITRAGAADYFSSWGPTLDARIKPEICAPGSDILSTWPGGGFQVLSGTSMATPYISGIAALFFSSRGGRAAIGPGAAQLARERIVASGSPVTGDVLALLPMEKAPVTKQGAGLVDATKVLYYTTTVVPPLIHLNDTDNFAASHSIEIHNGGSSEVVYTVWHDPGTMAITKQNPTAWVAPFPDDVIGEGTTAEVKLSASNFTVAAGKSYTLTAEFTEPSGIDSMRLPVYGGQIVISGSNAESIRVTYQGIQGSLFGADMWEMERGVPLFFRERIIGVGNQAMEDGDRYPLTAAGQRGGPIVYYITHWATEELSLDYVAPDWQPSDWVYPPVAGENKWFGSLKATDRSYPMHFHIRLPGASEANIVGTYGDGRAIAEGEYRILARTLRNYGNPSNLDHWQWKVSPRIEVYTPESEPEPTTTSTSAPPTSTPTLGPAPPIATCGESIPVILTARIGLTDQILPLVGFSEFLGVDTTGAQPPLEFALTSDGYLRARSPQNPHVDLYAAAASIPDSLIYLYPENRITGTWTRVNFESKCSGSKLSLSSGPKSKLYVCDLEFEQEMPFRFTDVVPEGCDRVSLLSEELPLEC</sequence>
<feature type="region of interest" description="Disordered" evidence="9">
    <location>
        <begin position="901"/>
        <end position="927"/>
    </location>
</feature>
<dbReference type="InterPro" id="IPR036852">
    <property type="entry name" value="Peptidase_S8/S53_dom_sf"/>
</dbReference>
<feature type="active site" description="Charge relay system" evidence="6 7">
    <location>
        <position position="173"/>
    </location>
</feature>
<keyword evidence="14" id="KW-1185">Reference proteome</keyword>
<evidence type="ECO:0000256" key="6">
    <source>
        <dbReference type="PIRSR" id="PIRSR615500-1"/>
    </source>
</evidence>
<dbReference type="OrthoDB" id="10256524at2759"/>
<evidence type="ECO:0000259" key="12">
    <source>
        <dbReference type="Pfam" id="PF06280"/>
    </source>
</evidence>
<gene>
    <name evidence="13" type="ORF">F5X68DRAFT_276578</name>
</gene>
<feature type="signal peptide" evidence="10">
    <location>
        <begin position="1"/>
        <end position="19"/>
    </location>
</feature>
<evidence type="ECO:0000313" key="13">
    <source>
        <dbReference type="EMBL" id="KAH6685806.1"/>
    </source>
</evidence>
<evidence type="ECO:0000256" key="4">
    <source>
        <dbReference type="ARBA" id="ARBA00022801"/>
    </source>
</evidence>
<dbReference type="PANTHER" id="PTHR43399">
    <property type="entry name" value="SUBTILISIN-RELATED"/>
    <property type="match status" value="1"/>
</dbReference>
<feature type="active site" description="Charge relay system" evidence="6 7">
    <location>
        <position position="225"/>
    </location>
</feature>
<evidence type="ECO:0000256" key="2">
    <source>
        <dbReference type="ARBA" id="ARBA00022670"/>
    </source>
</evidence>
<dbReference type="Proteomes" id="UP000770015">
    <property type="component" value="Unassembled WGS sequence"/>
</dbReference>
<evidence type="ECO:0000256" key="1">
    <source>
        <dbReference type="ARBA" id="ARBA00011073"/>
    </source>
</evidence>
<feature type="compositionally biased region" description="Low complexity" evidence="9">
    <location>
        <begin position="901"/>
        <end position="923"/>
    </location>
</feature>
<dbReference type="InterPro" id="IPR000209">
    <property type="entry name" value="Peptidase_S8/S53_dom"/>
</dbReference>
<dbReference type="PROSITE" id="PS51892">
    <property type="entry name" value="SUBTILASE"/>
    <property type="match status" value="1"/>
</dbReference>
<dbReference type="GO" id="GO:0016020">
    <property type="term" value="C:membrane"/>
    <property type="evidence" value="ECO:0007669"/>
    <property type="project" value="InterPro"/>
</dbReference>
<dbReference type="InterPro" id="IPR023827">
    <property type="entry name" value="Peptidase_S8_Asp-AS"/>
</dbReference>
<dbReference type="PROSITE" id="PS00138">
    <property type="entry name" value="SUBTILASE_SER"/>
    <property type="match status" value="1"/>
</dbReference>
<dbReference type="PANTHER" id="PTHR43399:SF4">
    <property type="entry name" value="CELL WALL-ASSOCIATED PROTEASE"/>
    <property type="match status" value="1"/>
</dbReference>
<dbReference type="GO" id="GO:0004252">
    <property type="term" value="F:serine-type endopeptidase activity"/>
    <property type="evidence" value="ECO:0007669"/>
    <property type="project" value="UniProtKB-UniRule"/>
</dbReference>
<evidence type="ECO:0000256" key="5">
    <source>
        <dbReference type="ARBA" id="ARBA00022825"/>
    </source>
</evidence>
<evidence type="ECO:0000313" key="14">
    <source>
        <dbReference type="Proteomes" id="UP000770015"/>
    </source>
</evidence>
<evidence type="ECO:0000256" key="8">
    <source>
        <dbReference type="RuleBase" id="RU003355"/>
    </source>
</evidence>
<keyword evidence="2 7" id="KW-0645">Protease</keyword>
<feature type="domain" description="Peptidase S8/S53" evidence="11">
    <location>
        <begin position="164"/>
        <end position="556"/>
    </location>
</feature>
<dbReference type="InterPro" id="IPR023828">
    <property type="entry name" value="Peptidase_S8_Ser-AS"/>
</dbReference>
<dbReference type="Pfam" id="PF00082">
    <property type="entry name" value="Peptidase_S8"/>
    <property type="match status" value="1"/>
</dbReference>
<evidence type="ECO:0000259" key="11">
    <source>
        <dbReference type="Pfam" id="PF00082"/>
    </source>
</evidence>
<dbReference type="AlphaFoldDB" id="A0A9P8V891"/>
<dbReference type="PRINTS" id="PR00723">
    <property type="entry name" value="SUBTILISIN"/>
</dbReference>
<keyword evidence="4 7" id="KW-0378">Hydrolase</keyword>
<evidence type="ECO:0000256" key="3">
    <source>
        <dbReference type="ARBA" id="ARBA00022729"/>
    </source>
</evidence>
<dbReference type="GO" id="GO:0006508">
    <property type="term" value="P:proteolysis"/>
    <property type="evidence" value="ECO:0007669"/>
    <property type="project" value="UniProtKB-KW"/>
</dbReference>
<dbReference type="InterPro" id="IPR051048">
    <property type="entry name" value="Peptidase_S8/S53_subtilisin"/>
</dbReference>
<dbReference type="InterPro" id="IPR034187">
    <property type="entry name" value="Peptidases_S8_5"/>
</dbReference>
<feature type="chain" id="PRO_5040230462" evidence="10">
    <location>
        <begin position="20"/>
        <end position="1078"/>
    </location>
</feature>
<proteinExistence type="inferred from homology"/>
<evidence type="ECO:0000256" key="10">
    <source>
        <dbReference type="SAM" id="SignalP"/>
    </source>
</evidence>